<evidence type="ECO:0000313" key="1">
    <source>
        <dbReference type="EMBL" id="EPE06286.1"/>
    </source>
</evidence>
<evidence type="ECO:0008006" key="3">
    <source>
        <dbReference type="Google" id="ProtNLM"/>
    </source>
</evidence>
<protein>
    <recommendedName>
        <fullName evidence="3">Haloacid dehalogenase-like hydrolase</fullName>
    </recommendedName>
</protein>
<dbReference type="AlphaFoldDB" id="S3C3D3"/>
<dbReference type="HOGENOM" id="CLU_056574_1_0_1"/>
<reference evidence="1 2" key="1">
    <citation type="journal article" date="2013" name="BMC Genomics">
        <title>The genome and transcriptome of the pine saprophyte Ophiostoma piceae, and a comparison with the bark beetle-associated pine pathogen Grosmannia clavigera.</title>
        <authorList>
            <person name="Haridas S."/>
            <person name="Wang Y."/>
            <person name="Lim L."/>
            <person name="Massoumi Alamouti S."/>
            <person name="Jackman S."/>
            <person name="Docking R."/>
            <person name="Robertson G."/>
            <person name="Birol I."/>
            <person name="Bohlmann J."/>
            <person name="Breuil C."/>
        </authorList>
    </citation>
    <scope>NUCLEOTIDE SEQUENCE [LARGE SCALE GENOMIC DNA]</scope>
    <source>
        <strain evidence="1 2">UAMH 11346</strain>
    </source>
</reference>
<accession>S3C3D3</accession>
<organism evidence="1 2">
    <name type="scientific">Ophiostoma piceae (strain UAMH 11346)</name>
    <name type="common">Sap stain fungus</name>
    <dbReference type="NCBI Taxonomy" id="1262450"/>
    <lineage>
        <taxon>Eukaryota</taxon>
        <taxon>Fungi</taxon>
        <taxon>Dikarya</taxon>
        <taxon>Ascomycota</taxon>
        <taxon>Pezizomycotina</taxon>
        <taxon>Sordariomycetes</taxon>
        <taxon>Sordariomycetidae</taxon>
        <taxon>Ophiostomatales</taxon>
        <taxon>Ophiostomataceae</taxon>
        <taxon>Ophiostoma</taxon>
    </lineage>
</organism>
<dbReference type="InterPro" id="IPR036412">
    <property type="entry name" value="HAD-like_sf"/>
</dbReference>
<name>S3C3D3_OPHP1</name>
<evidence type="ECO:0000313" key="2">
    <source>
        <dbReference type="Proteomes" id="UP000016923"/>
    </source>
</evidence>
<dbReference type="Proteomes" id="UP000016923">
    <property type="component" value="Unassembled WGS sequence"/>
</dbReference>
<dbReference type="VEuPathDB" id="FungiDB:F503_02414"/>
<dbReference type="PANTHER" id="PTHR28181:SF1">
    <property type="entry name" value="COLD TOLERANCE PROTEIN 1"/>
    <property type="match status" value="1"/>
</dbReference>
<dbReference type="EMBL" id="KE148153">
    <property type="protein sequence ID" value="EPE06286.1"/>
    <property type="molecule type" value="Genomic_DNA"/>
</dbReference>
<gene>
    <name evidence="1" type="ORF">F503_02414</name>
</gene>
<dbReference type="eggNOG" id="ENOG502S7B4">
    <property type="taxonomic scope" value="Eukaryota"/>
</dbReference>
<sequence length="362" mass="39176">MISLLSRQSRSRLSHRIALLALFSAFTFTTTAPRAKMHIILDFDGTITANDTIGVLAASAVSFQTQRDSQSGGTGVDWDARWKRVVDDYLADHQRHTASYTPTEPSRTTLEHELDYLRSLRDVDYGSIRALYDAGLFRGMAPHRLAEAGQVAVQAGGSDGVRVRPGFSEFLSEVATRQKWPVSIVSVNWSDAWIRGVVSTQTKGDERIADDVKIYTNKISESGAIVSNYERVGAEDTASPVSSCLDKLEALKVAAVNAAQLSATIGINEPVVYMGDSTTDLECLIHAGQGDRGGGGIVLADGDGRATSKLLKALARLGYNVPHVSETEKGRFRETKTAANDAGPRLAWARDFDEIMASQILG</sequence>
<dbReference type="PANTHER" id="PTHR28181">
    <property type="entry name" value="UPF0655 PROTEIN YCR015C"/>
    <property type="match status" value="1"/>
</dbReference>
<dbReference type="STRING" id="1262450.S3C3D3"/>
<dbReference type="OMA" id="STTDMEC"/>
<dbReference type="SUPFAM" id="SSF56784">
    <property type="entry name" value="HAD-like"/>
    <property type="match status" value="1"/>
</dbReference>
<keyword evidence="2" id="KW-1185">Reference proteome</keyword>
<dbReference type="InterPro" id="IPR023214">
    <property type="entry name" value="HAD_sf"/>
</dbReference>
<dbReference type="Gene3D" id="3.40.50.1000">
    <property type="entry name" value="HAD superfamily/HAD-like"/>
    <property type="match status" value="1"/>
</dbReference>
<dbReference type="InterPro" id="IPR050849">
    <property type="entry name" value="HAD-like_hydrolase_phosphatase"/>
</dbReference>
<dbReference type="OrthoDB" id="10255128at2759"/>
<proteinExistence type="predicted"/>